<sequence length="63" mass="7636">MNEMFWLHQYAFYLDNQISLLREERKLTNLRTEQAEDVIECLSKNKIDMEYVNAEQVNLILIN</sequence>
<keyword evidence="2" id="KW-1185">Reference proteome</keyword>
<dbReference type="Proteomes" id="UP000036202">
    <property type="component" value="Chromosome"/>
</dbReference>
<reference evidence="1 2" key="1">
    <citation type="journal article" date="2015" name="PLoS ONE">
        <title>Genome Sequence of Bacillus endophyticus and Analysis of Its Companion Mechanism in the Ketogulonigenium vulgare-Bacillus Strain Consortium.</title>
        <authorList>
            <person name="Jia N."/>
            <person name="Du J."/>
            <person name="Ding M.Z."/>
            <person name="Gao F."/>
            <person name="Yuan Y.J."/>
        </authorList>
    </citation>
    <scope>NUCLEOTIDE SEQUENCE [LARGE SCALE GENOMIC DNA]</scope>
    <source>
        <strain evidence="1 2">Hbe603</strain>
    </source>
</reference>
<evidence type="ECO:0000313" key="2">
    <source>
        <dbReference type="Proteomes" id="UP000036202"/>
    </source>
</evidence>
<dbReference type="PATRIC" id="fig|135735.6.peg.1507"/>
<evidence type="ECO:0000313" key="1">
    <source>
        <dbReference type="EMBL" id="AKO91947.1"/>
    </source>
</evidence>
<dbReference type="KEGG" id="beo:BEH_07445"/>
<dbReference type="EMBL" id="CP011974">
    <property type="protein sequence ID" value="AKO91947.1"/>
    <property type="molecule type" value="Genomic_DNA"/>
</dbReference>
<dbReference type="AlphaFoldDB" id="A0A0H4KCV8"/>
<proteinExistence type="predicted"/>
<organism evidence="1 2">
    <name type="scientific">Priestia filamentosa</name>
    <dbReference type="NCBI Taxonomy" id="1402861"/>
    <lineage>
        <taxon>Bacteria</taxon>
        <taxon>Bacillati</taxon>
        <taxon>Bacillota</taxon>
        <taxon>Bacilli</taxon>
        <taxon>Bacillales</taxon>
        <taxon>Bacillaceae</taxon>
        <taxon>Priestia</taxon>
    </lineage>
</organism>
<name>A0A0H4KCV8_9BACI</name>
<accession>A0A0H4KCV8</accession>
<protein>
    <submittedName>
        <fullName evidence="1">Uncharacterized protein</fullName>
    </submittedName>
</protein>
<dbReference type="RefSeq" id="WP_046216908.1">
    <property type="nucleotide sequence ID" value="NZ_CP011974.1"/>
</dbReference>
<gene>
    <name evidence="1" type="ORF">BEH_07445</name>
</gene>
<reference evidence="2" key="2">
    <citation type="submission" date="2015-06" db="EMBL/GenBank/DDBJ databases">
        <title>Genome Sequence of Bacillus endophyticus and Analysis of its Companion Mechanism in the Ketogulonigenium vulgare-Bacillus strain Consortium.</title>
        <authorList>
            <person name="Jia N."/>
            <person name="Du J."/>
            <person name="Ding M.-Z."/>
            <person name="Gao F."/>
            <person name="Yuan Y.-J."/>
        </authorList>
    </citation>
    <scope>NUCLEOTIDE SEQUENCE [LARGE SCALE GENOMIC DNA]</scope>
    <source>
        <strain evidence="2">Hbe603</strain>
    </source>
</reference>